<keyword evidence="1 3" id="KW-0853">WD repeat</keyword>
<dbReference type="InParanoid" id="A0A409WNV5"/>
<dbReference type="InterPro" id="IPR020472">
    <property type="entry name" value="WD40_PAC1"/>
</dbReference>
<dbReference type="PROSITE" id="PS50082">
    <property type="entry name" value="WD_REPEATS_2"/>
    <property type="match status" value="4"/>
</dbReference>
<proteinExistence type="predicted"/>
<accession>A0A409WNV5</accession>
<feature type="repeat" description="WD" evidence="3">
    <location>
        <begin position="395"/>
        <end position="425"/>
    </location>
</feature>
<dbReference type="InterPro" id="IPR001680">
    <property type="entry name" value="WD40_rpt"/>
</dbReference>
<comment type="caution">
    <text evidence="5">The sequence shown here is derived from an EMBL/GenBank/DDBJ whole genome shotgun (WGS) entry which is preliminary data.</text>
</comment>
<dbReference type="OrthoDB" id="190105at2759"/>
<dbReference type="Pfam" id="PF12937">
    <property type="entry name" value="F-box-like"/>
    <property type="match status" value="1"/>
</dbReference>
<dbReference type="Gene3D" id="2.130.10.10">
    <property type="entry name" value="YVTN repeat-like/Quinoprotein amine dehydrogenase"/>
    <property type="match status" value="1"/>
</dbReference>
<name>A0A409WNV5_9AGAR</name>
<dbReference type="EMBL" id="NHTK01005378">
    <property type="protein sequence ID" value="PPQ80172.1"/>
    <property type="molecule type" value="Genomic_DNA"/>
</dbReference>
<dbReference type="FunCoup" id="A0A409WNV5">
    <property type="interactions" value="96"/>
</dbReference>
<dbReference type="SMART" id="SM00256">
    <property type="entry name" value="FBOX"/>
    <property type="match status" value="1"/>
</dbReference>
<dbReference type="AlphaFoldDB" id="A0A409WNV5"/>
<dbReference type="PROSITE" id="PS00678">
    <property type="entry name" value="WD_REPEATS_1"/>
    <property type="match status" value="3"/>
</dbReference>
<dbReference type="PROSITE" id="PS50181">
    <property type="entry name" value="FBOX"/>
    <property type="match status" value="1"/>
</dbReference>
<dbReference type="SMART" id="SM00320">
    <property type="entry name" value="WD40"/>
    <property type="match status" value="7"/>
</dbReference>
<evidence type="ECO:0000313" key="6">
    <source>
        <dbReference type="Proteomes" id="UP000284842"/>
    </source>
</evidence>
<dbReference type="Proteomes" id="UP000284842">
    <property type="component" value="Unassembled WGS sequence"/>
</dbReference>
<evidence type="ECO:0000313" key="5">
    <source>
        <dbReference type="EMBL" id="PPQ80172.1"/>
    </source>
</evidence>
<protein>
    <recommendedName>
        <fullName evidence="4">F-box domain-containing protein</fullName>
    </recommendedName>
</protein>
<evidence type="ECO:0000259" key="4">
    <source>
        <dbReference type="PROSITE" id="PS50181"/>
    </source>
</evidence>
<dbReference type="SUPFAM" id="SSF81383">
    <property type="entry name" value="F-box domain"/>
    <property type="match status" value="1"/>
</dbReference>
<feature type="repeat" description="WD" evidence="3">
    <location>
        <begin position="353"/>
        <end position="394"/>
    </location>
</feature>
<dbReference type="PANTHER" id="PTHR22847:SF741">
    <property type="entry name" value="E3 UBIQUITIN LIGASE COMPLEX SCF SUBUNIT SCONB-RELATED"/>
    <property type="match status" value="1"/>
</dbReference>
<dbReference type="SUPFAM" id="SSF50978">
    <property type="entry name" value="WD40 repeat-like"/>
    <property type="match status" value="1"/>
</dbReference>
<dbReference type="InterPro" id="IPR001810">
    <property type="entry name" value="F-box_dom"/>
</dbReference>
<keyword evidence="2" id="KW-0677">Repeat</keyword>
<sequence>MDTHLESTTSNSTARLTVTEASPILPPELITHIFSYLHFSALVRASGVCKSWRNYINTDTRLWRGLLETNNMWYGGASETAFVNSINARHHRAQKFKNDREHGALSSFINAGAPNPYKMLFRSRYITRTRYAKTEPKHTTIPAHGTSFITCLIISRDRVISASEQSLILVHSLSTGELLHTLEGHEGGVWSLVLHNDTLVSGSTDRTIRVWDLRSGACTHVFGGHTSTVRCLVLVRPAIQMLETKVQWGGEKKGPRFPKRPLILSGGRDSSLRVWKLPRLGDLESEILAEDTDSGGILEAWVPEDNPYHKFHLTGHGDAIRAIAARGRTAVSGSYDCTVGVWDIATGKRKWALVGHTQKVYSVAIDDDCHQAASGSMDGTVRLWNLHNGQCAHVLSGHTSLVGLLAVSHSHLVSASADSLLRIWDPNEGVLKKALIGHTGAITCFQHDGFKIISGSDGALKMWDISNIGHGAATLDNSDEVPVRDLLTGAAGVYQVAFEGKWCCAAIINRQDESFINVWDFGDEADDEEDWIAETMGAAFDGDDLLGEEDEEVMDSN</sequence>
<evidence type="ECO:0000256" key="1">
    <source>
        <dbReference type="ARBA" id="ARBA00022574"/>
    </source>
</evidence>
<feature type="repeat" description="WD" evidence="3">
    <location>
        <begin position="313"/>
        <end position="352"/>
    </location>
</feature>
<dbReference type="Gene3D" id="1.20.1280.50">
    <property type="match status" value="1"/>
</dbReference>
<dbReference type="PANTHER" id="PTHR22847">
    <property type="entry name" value="WD40 REPEAT PROTEIN"/>
    <property type="match status" value="1"/>
</dbReference>
<dbReference type="Pfam" id="PF00400">
    <property type="entry name" value="WD40"/>
    <property type="match status" value="5"/>
</dbReference>
<reference evidence="5 6" key="1">
    <citation type="journal article" date="2018" name="Evol. Lett.">
        <title>Horizontal gene cluster transfer increased hallucinogenic mushroom diversity.</title>
        <authorList>
            <person name="Reynolds H.T."/>
            <person name="Vijayakumar V."/>
            <person name="Gluck-Thaler E."/>
            <person name="Korotkin H.B."/>
            <person name="Matheny P.B."/>
            <person name="Slot J.C."/>
        </authorList>
    </citation>
    <scope>NUCLEOTIDE SEQUENCE [LARGE SCALE GENOMIC DNA]</scope>
    <source>
        <strain evidence="5 6">2629</strain>
    </source>
</reference>
<feature type="repeat" description="WD" evidence="3">
    <location>
        <begin position="182"/>
        <end position="221"/>
    </location>
</feature>
<dbReference type="PRINTS" id="PR00320">
    <property type="entry name" value="GPROTEINBRPT"/>
</dbReference>
<organism evidence="5 6">
    <name type="scientific">Panaeolus cyanescens</name>
    <dbReference type="NCBI Taxonomy" id="181874"/>
    <lineage>
        <taxon>Eukaryota</taxon>
        <taxon>Fungi</taxon>
        <taxon>Dikarya</taxon>
        <taxon>Basidiomycota</taxon>
        <taxon>Agaricomycotina</taxon>
        <taxon>Agaricomycetes</taxon>
        <taxon>Agaricomycetidae</taxon>
        <taxon>Agaricales</taxon>
        <taxon>Agaricineae</taxon>
        <taxon>Galeropsidaceae</taxon>
        <taxon>Panaeolus</taxon>
    </lineage>
</organism>
<dbReference type="InterPro" id="IPR019775">
    <property type="entry name" value="WD40_repeat_CS"/>
</dbReference>
<evidence type="ECO:0000256" key="3">
    <source>
        <dbReference type="PROSITE-ProRule" id="PRU00221"/>
    </source>
</evidence>
<dbReference type="CDD" id="cd00200">
    <property type="entry name" value="WD40"/>
    <property type="match status" value="1"/>
</dbReference>
<evidence type="ECO:0000256" key="2">
    <source>
        <dbReference type="ARBA" id="ARBA00022737"/>
    </source>
</evidence>
<dbReference type="PROSITE" id="PS50294">
    <property type="entry name" value="WD_REPEATS_REGION"/>
    <property type="match status" value="3"/>
</dbReference>
<dbReference type="InterPro" id="IPR036047">
    <property type="entry name" value="F-box-like_dom_sf"/>
</dbReference>
<keyword evidence="6" id="KW-1185">Reference proteome</keyword>
<dbReference type="InterPro" id="IPR015943">
    <property type="entry name" value="WD40/YVTN_repeat-like_dom_sf"/>
</dbReference>
<gene>
    <name evidence="5" type="ORF">CVT24_006568</name>
</gene>
<dbReference type="STRING" id="181874.A0A409WNV5"/>
<feature type="domain" description="F-box" evidence="4">
    <location>
        <begin position="19"/>
        <end position="66"/>
    </location>
</feature>
<dbReference type="InterPro" id="IPR036322">
    <property type="entry name" value="WD40_repeat_dom_sf"/>
</dbReference>